<comment type="caution">
    <text evidence="1">The sequence shown here is derived from an EMBL/GenBank/DDBJ whole genome shotgun (WGS) entry which is preliminary data.</text>
</comment>
<reference evidence="2" key="1">
    <citation type="journal article" date="2023" name="G3 (Bethesda)">
        <title>Genome assembly and association tests identify interacting loci associated with vigor, precocity, and sex in interspecific pistachio rootstocks.</title>
        <authorList>
            <person name="Palmer W."/>
            <person name="Jacygrad E."/>
            <person name="Sagayaradj S."/>
            <person name="Cavanaugh K."/>
            <person name="Han R."/>
            <person name="Bertier L."/>
            <person name="Beede B."/>
            <person name="Kafkas S."/>
            <person name="Golino D."/>
            <person name="Preece J."/>
            <person name="Michelmore R."/>
        </authorList>
    </citation>
    <scope>NUCLEOTIDE SEQUENCE [LARGE SCALE GENOMIC DNA]</scope>
</reference>
<organism evidence="1 2">
    <name type="scientific">Pistacia integerrima</name>
    <dbReference type="NCBI Taxonomy" id="434235"/>
    <lineage>
        <taxon>Eukaryota</taxon>
        <taxon>Viridiplantae</taxon>
        <taxon>Streptophyta</taxon>
        <taxon>Embryophyta</taxon>
        <taxon>Tracheophyta</taxon>
        <taxon>Spermatophyta</taxon>
        <taxon>Magnoliopsida</taxon>
        <taxon>eudicotyledons</taxon>
        <taxon>Gunneridae</taxon>
        <taxon>Pentapetalae</taxon>
        <taxon>rosids</taxon>
        <taxon>malvids</taxon>
        <taxon>Sapindales</taxon>
        <taxon>Anacardiaceae</taxon>
        <taxon>Pistacia</taxon>
    </lineage>
</organism>
<evidence type="ECO:0000313" key="2">
    <source>
        <dbReference type="Proteomes" id="UP001163603"/>
    </source>
</evidence>
<evidence type="ECO:0000313" key="1">
    <source>
        <dbReference type="EMBL" id="KAJ0017800.1"/>
    </source>
</evidence>
<sequence>MEKLPSLCVFLALLVHCLTLSFVDAGVAKISTDKQALLALKARISHDPSKLWAVIGPQVALFVNGLASGVVSVTIESQL</sequence>
<protein>
    <submittedName>
        <fullName evidence="1">Uncharacterized protein</fullName>
    </submittedName>
</protein>
<name>A0ACC0XI57_9ROSI</name>
<accession>A0ACC0XI57</accession>
<keyword evidence="2" id="KW-1185">Reference proteome</keyword>
<proteinExistence type="predicted"/>
<dbReference type="EMBL" id="CM047747">
    <property type="protein sequence ID" value="KAJ0017800.1"/>
    <property type="molecule type" value="Genomic_DNA"/>
</dbReference>
<dbReference type="Proteomes" id="UP001163603">
    <property type="component" value="Chromosome 12"/>
</dbReference>
<gene>
    <name evidence="1" type="ORF">Pint_11761</name>
</gene>